<accession>A0A9X2BU19</accession>
<reference evidence="2" key="1">
    <citation type="submission" date="2022-04" db="EMBL/GenBank/DDBJ databases">
        <title>Roseomonas acroporae sp. nov., isolated from coral Acropora digitifera.</title>
        <authorList>
            <person name="Sun H."/>
        </authorList>
    </citation>
    <scope>NUCLEOTIDE SEQUENCE</scope>
    <source>
        <strain evidence="2">NAR14</strain>
    </source>
</reference>
<name>A0A9X2BU19_9PROT</name>
<organism evidence="2 3">
    <name type="scientific">Roseomonas acroporae</name>
    <dbReference type="NCBI Taxonomy" id="2937791"/>
    <lineage>
        <taxon>Bacteria</taxon>
        <taxon>Pseudomonadati</taxon>
        <taxon>Pseudomonadota</taxon>
        <taxon>Alphaproteobacteria</taxon>
        <taxon>Acetobacterales</taxon>
        <taxon>Roseomonadaceae</taxon>
        <taxon>Roseomonas</taxon>
    </lineage>
</organism>
<evidence type="ECO:0000313" key="3">
    <source>
        <dbReference type="Proteomes" id="UP001139516"/>
    </source>
</evidence>
<evidence type="ECO:0000313" key="2">
    <source>
        <dbReference type="EMBL" id="MCK8783656.1"/>
    </source>
</evidence>
<dbReference type="InterPro" id="IPR051680">
    <property type="entry name" value="ATP-dep_Glu-Cys_Ligase-2"/>
</dbReference>
<dbReference type="Proteomes" id="UP001139516">
    <property type="component" value="Unassembled WGS sequence"/>
</dbReference>
<keyword evidence="3" id="KW-1185">Reference proteome</keyword>
<dbReference type="PANTHER" id="PTHR34595:SF7">
    <property type="entry name" value="SLL1039 PROTEIN"/>
    <property type="match status" value="1"/>
</dbReference>
<feature type="domain" description="DUF403" evidence="1">
    <location>
        <begin position="1"/>
        <end position="312"/>
    </location>
</feature>
<evidence type="ECO:0000259" key="1">
    <source>
        <dbReference type="Pfam" id="PF04168"/>
    </source>
</evidence>
<gene>
    <name evidence="2" type="ORF">M0638_04575</name>
</gene>
<comment type="caution">
    <text evidence="2">The sequence shown here is derived from an EMBL/GenBank/DDBJ whole genome shotgun (WGS) entry which is preliminary data.</text>
</comment>
<dbReference type="PANTHER" id="PTHR34595">
    <property type="entry name" value="BLR5612 PROTEIN"/>
    <property type="match status" value="1"/>
</dbReference>
<sequence>MLSRTAENLFWLGRYTERAANVARGLQVAHRLHSLSRTFGGAEDEWRGLLVASGCDAGFYAQHDNASPEAVTHYLVRDPSNLSGIVPCFEAARQNGRAVRTALTVEMWEALNDTWIELRRLPPDVLEADRLTTFLDWVKSRTLLFNGAAIDTMLRDDAWRFVHLGTMLERADNTARLLDVRHQWLQPRNGTGGAVEYAHWQAVLRSVSALRAYQWVYHSRLQPRLIAELMILRPELPRSLRACFARVEQTLEAIANNHGGTRLECHRLAGELHAQLRYGRIDAIMEQGVHEYLTLLIDRTIELGTQIGAGYLSG</sequence>
<dbReference type="InterPro" id="IPR007296">
    <property type="entry name" value="DUF403"/>
</dbReference>
<proteinExistence type="predicted"/>
<dbReference type="Pfam" id="PF04168">
    <property type="entry name" value="Alpha-E"/>
    <property type="match status" value="1"/>
</dbReference>
<dbReference type="EMBL" id="JALPRX010000015">
    <property type="protein sequence ID" value="MCK8783656.1"/>
    <property type="molecule type" value="Genomic_DNA"/>
</dbReference>
<dbReference type="AlphaFoldDB" id="A0A9X2BU19"/>
<dbReference type="RefSeq" id="WP_248665781.1">
    <property type="nucleotide sequence ID" value="NZ_JALPRX010000015.1"/>
</dbReference>
<protein>
    <submittedName>
        <fullName evidence="2">Alpha-E domain-containing protein</fullName>
    </submittedName>
</protein>